<keyword evidence="1" id="KW-0175">Coiled coil</keyword>
<dbReference type="EMBL" id="POSP01000003">
    <property type="protein sequence ID" value="PND39432.1"/>
    <property type="molecule type" value="Genomic_DNA"/>
</dbReference>
<feature type="transmembrane region" description="Helical" evidence="2">
    <location>
        <begin position="99"/>
        <end position="121"/>
    </location>
</feature>
<dbReference type="Proteomes" id="UP000235916">
    <property type="component" value="Unassembled WGS sequence"/>
</dbReference>
<reference evidence="3 4" key="1">
    <citation type="submission" date="2018-01" db="EMBL/GenBank/DDBJ databases">
        <title>Draft genome sequence of Paucibacter aquatile CR182 isolated from freshwater of the Nakdong River.</title>
        <authorList>
            <person name="Choi A."/>
            <person name="Chung E.J."/>
        </authorList>
    </citation>
    <scope>NUCLEOTIDE SEQUENCE [LARGE SCALE GENOMIC DNA]</scope>
    <source>
        <strain evidence="3 4">CR182</strain>
    </source>
</reference>
<organism evidence="3 4">
    <name type="scientific">Kinneretia aquatilis</name>
    <dbReference type="NCBI Taxonomy" id="2070761"/>
    <lineage>
        <taxon>Bacteria</taxon>
        <taxon>Pseudomonadati</taxon>
        <taxon>Pseudomonadota</taxon>
        <taxon>Betaproteobacteria</taxon>
        <taxon>Burkholderiales</taxon>
        <taxon>Sphaerotilaceae</taxon>
        <taxon>Roseateles</taxon>
    </lineage>
</organism>
<name>A0A2N8L181_9BURK</name>
<evidence type="ECO:0000313" key="3">
    <source>
        <dbReference type="EMBL" id="PND39432.1"/>
    </source>
</evidence>
<keyword evidence="4" id="KW-1185">Reference proteome</keyword>
<keyword evidence="2" id="KW-0812">Transmembrane</keyword>
<gene>
    <name evidence="3" type="ORF">C1O66_19105</name>
</gene>
<comment type="caution">
    <text evidence="3">The sequence shown here is derived from an EMBL/GenBank/DDBJ whole genome shotgun (WGS) entry which is preliminary data.</text>
</comment>
<evidence type="ECO:0000256" key="2">
    <source>
        <dbReference type="SAM" id="Phobius"/>
    </source>
</evidence>
<sequence>MIRQRTGLRFQDNHLKKGGIVNDHFEGISVGTTGQFQVHFILRDGSHNMDALVLHGCEGELLGLLREIGKQLDIDFHIDATAYAEGGLSVHLSLLGKHAVALTLLGAAITAICSAGVWMTYQRELLQQQILQNDFALNRDRKLADQQVEMNDLAIKKARLELKKMEQEATGEAPKMPSTAATRPLPLEPVPTAEDVVPALLSNPKIIKLRSQFYQHLLPYEKVSSVGFSPSHDPSPRNEMIVHRASFSTYVVALRELDPTVIRDAEIEIVSPVFKRDAFKWKGVFEKHGISFDLIDEDFLAKVTAKKVKFQSGTTLVCDLEIFLRETGSGTPEPYKWVVTHVNRYYNKKGTIAPNPMQSVITTEVLEQGIQNMQFAESPTPVQNILPLERE</sequence>
<keyword evidence="2" id="KW-1133">Transmembrane helix</keyword>
<keyword evidence="2" id="KW-0472">Membrane</keyword>
<proteinExistence type="predicted"/>
<feature type="coiled-coil region" evidence="1">
    <location>
        <begin position="143"/>
        <end position="170"/>
    </location>
</feature>
<accession>A0A2N8L181</accession>
<protein>
    <submittedName>
        <fullName evidence="3">Uncharacterized protein</fullName>
    </submittedName>
</protein>
<dbReference type="AlphaFoldDB" id="A0A2N8L181"/>
<evidence type="ECO:0000313" key="4">
    <source>
        <dbReference type="Proteomes" id="UP000235916"/>
    </source>
</evidence>
<evidence type="ECO:0000256" key="1">
    <source>
        <dbReference type="SAM" id="Coils"/>
    </source>
</evidence>